<dbReference type="RefSeq" id="XP_067544269.1">
    <property type="nucleotide sequence ID" value="XM_067688172.1"/>
</dbReference>
<dbReference type="GO" id="GO:0005634">
    <property type="term" value="C:nucleus"/>
    <property type="evidence" value="ECO:0007669"/>
    <property type="project" value="UniProtKB-SubCell"/>
</dbReference>
<dbReference type="Pfam" id="PF00227">
    <property type="entry name" value="Proteasome"/>
    <property type="match status" value="1"/>
</dbReference>
<dbReference type="STRING" id="1805483.A0A177EDN4"/>
<dbReference type="GO" id="GO:0019773">
    <property type="term" value="C:proteasome core complex, alpha-subunit complex"/>
    <property type="evidence" value="ECO:0007669"/>
    <property type="project" value="InterPro"/>
</dbReference>
<dbReference type="GO" id="GO:0006511">
    <property type="term" value="P:ubiquitin-dependent protein catabolic process"/>
    <property type="evidence" value="ECO:0007669"/>
    <property type="project" value="InterPro"/>
</dbReference>
<evidence type="ECO:0000256" key="1">
    <source>
        <dbReference type="ARBA" id="ARBA00022942"/>
    </source>
</evidence>
<dbReference type="Gene3D" id="3.60.20.10">
    <property type="entry name" value="Glutamine Phosphoribosylpyrophosphate, subunit 1, domain 1"/>
    <property type="match status" value="1"/>
</dbReference>
<protein>
    <recommendedName>
        <fullName evidence="2">Proteasome subunit alpha type</fullName>
    </recommendedName>
</protein>
<proteinExistence type="inferred from homology"/>
<dbReference type="OrthoDB" id="431557at2759"/>
<feature type="domain" description="Proteasome alpha-type subunits" evidence="3">
    <location>
        <begin position="4"/>
        <end position="26"/>
    </location>
</feature>
<sequence length="228" mass="25279">MGRYDQALSVFSPDGRIFQVEYAQLASERGSPVIFFSDGKTIAVAIEKRSESKHKILSDLDKFREVETGIYLTFAGIWPDSLILIDEAIMIARAYAYNTGEKIDIKKLALELSDYVQKYTITGGYRPFGIKMVLFGFAEGVPVITLIEPDGNYAMYRGGAIGQKSEKATEELEKHLDLPPTTAVARVLYTVAQKDPKKMSLYEITPRIATILTASEVAEIVSSFGTTQ</sequence>
<dbReference type="PANTHER" id="PTHR11599">
    <property type="entry name" value="PROTEASOME SUBUNIT ALPHA/BETA"/>
    <property type="match status" value="1"/>
</dbReference>
<gene>
    <name evidence="4" type="ORF">NEDG_00754</name>
</gene>
<organism evidence="4 5">
    <name type="scientific">Nematocida displodere</name>
    <dbReference type="NCBI Taxonomy" id="1805483"/>
    <lineage>
        <taxon>Eukaryota</taxon>
        <taxon>Fungi</taxon>
        <taxon>Fungi incertae sedis</taxon>
        <taxon>Microsporidia</taxon>
        <taxon>Nematocida</taxon>
    </lineage>
</organism>
<evidence type="ECO:0000259" key="3">
    <source>
        <dbReference type="PROSITE" id="PS00388"/>
    </source>
</evidence>
<keyword evidence="1 2" id="KW-0647">Proteasome</keyword>
<dbReference type="Pfam" id="PF10584">
    <property type="entry name" value="Proteasome_A_N"/>
    <property type="match status" value="1"/>
</dbReference>
<dbReference type="InterPro" id="IPR029055">
    <property type="entry name" value="Ntn_hydrolases_N"/>
</dbReference>
<comment type="caution">
    <text evidence="4">The sequence shown here is derived from an EMBL/GenBank/DDBJ whole genome shotgun (WGS) entry which is preliminary data.</text>
</comment>
<keyword evidence="2" id="KW-0539">Nucleus</keyword>
<reference evidence="4 5" key="1">
    <citation type="submission" date="2016-02" db="EMBL/GenBank/DDBJ databases">
        <title>Discovery of a natural microsporidian pathogen with a broad tissue tropism in Caenorhabditis elegans.</title>
        <authorList>
            <person name="Luallen R.J."/>
            <person name="Reinke A.W."/>
            <person name="Tong L."/>
            <person name="Botts M.R."/>
            <person name="Felix M.-A."/>
            <person name="Troemel E.R."/>
        </authorList>
    </citation>
    <scope>NUCLEOTIDE SEQUENCE [LARGE SCALE GENOMIC DNA]</scope>
    <source>
        <strain evidence="4 5">JUm2807</strain>
    </source>
</reference>
<dbReference type="Proteomes" id="UP000185944">
    <property type="component" value="Unassembled WGS sequence"/>
</dbReference>
<evidence type="ECO:0000256" key="2">
    <source>
        <dbReference type="RuleBase" id="RU000551"/>
    </source>
</evidence>
<dbReference type="InterPro" id="IPR001353">
    <property type="entry name" value="Proteasome_sua/b"/>
</dbReference>
<dbReference type="GeneID" id="93647104"/>
<dbReference type="SUPFAM" id="SSF56235">
    <property type="entry name" value="N-terminal nucleophile aminohydrolases (Ntn hydrolases)"/>
    <property type="match status" value="1"/>
</dbReference>
<dbReference type="PROSITE" id="PS00388">
    <property type="entry name" value="PROTEASOME_ALPHA_1"/>
    <property type="match status" value="1"/>
</dbReference>
<comment type="subunit">
    <text evidence="2">The 26S proteasome consists of a 20S proteasome core and two 19S regulatory subunits.</text>
</comment>
<name>A0A177EDN4_9MICR</name>
<dbReference type="GO" id="GO:0005737">
    <property type="term" value="C:cytoplasm"/>
    <property type="evidence" value="ECO:0007669"/>
    <property type="project" value="UniProtKB-SubCell"/>
</dbReference>
<dbReference type="VEuPathDB" id="MicrosporidiaDB:NEDG_00754"/>
<evidence type="ECO:0000313" key="5">
    <source>
        <dbReference type="Proteomes" id="UP000185944"/>
    </source>
</evidence>
<dbReference type="InterPro" id="IPR000426">
    <property type="entry name" value="Proteasome_asu_N"/>
</dbReference>
<comment type="subcellular location">
    <subcellularLocation>
        <location evidence="2">Cytoplasm</location>
    </subcellularLocation>
    <subcellularLocation>
        <location evidence="2">Nucleus</location>
    </subcellularLocation>
</comment>
<dbReference type="AlphaFoldDB" id="A0A177EDN4"/>
<accession>A0A177EDN4</accession>
<dbReference type="EMBL" id="LTDL01000040">
    <property type="protein sequence ID" value="OAG29621.1"/>
    <property type="molecule type" value="Genomic_DNA"/>
</dbReference>
<evidence type="ECO:0000313" key="4">
    <source>
        <dbReference type="EMBL" id="OAG29621.1"/>
    </source>
</evidence>
<comment type="similarity">
    <text evidence="2">Belongs to the peptidase T1A family.</text>
</comment>
<dbReference type="SMART" id="SM00948">
    <property type="entry name" value="Proteasome_A_N"/>
    <property type="match status" value="1"/>
</dbReference>
<keyword evidence="2" id="KW-0963">Cytoplasm</keyword>
<dbReference type="InterPro" id="IPR050115">
    <property type="entry name" value="Proteasome_alpha"/>
</dbReference>
<keyword evidence="5" id="KW-1185">Reference proteome</keyword>